<dbReference type="PANTHER" id="PTHR23427:SF2">
    <property type="entry name" value="SURFEIT LOCUS PROTEIN 1"/>
    <property type="match status" value="1"/>
</dbReference>
<evidence type="ECO:0000256" key="1">
    <source>
        <dbReference type="ARBA" id="ARBA00004370"/>
    </source>
</evidence>
<keyword evidence="7" id="KW-1185">Reference proteome</keyword>
<proteinExistence type="inferred from homology"/>
<dbReference type="EMBL" id="JASJQH010007534">
    <property type="protein sequence ID" value="KAK9707717.1"/>
    <property type="molecule type" value="Genomic_DNA"/>
</dbReference>
<reference evidence="6 7" key="1">
    <citation type="submission" date="2023-04" db="EMBL/GenBank/DDBJ databases">
        <title>Genome of Basidiobolus ranarum AG-B5.</title>
        <authorList>
            <person name="Stajich J.E."/>
            <person name="Carter-House D."/>
            <person name="Gryganskyi A."/>
        </authorList>
    </citation>
    <scope>NUCLEOTIDE SEQUENCE [LARGE SCALE GENOMIC DNA]</scope>
    <source>
        <strain evidence="6 7">AG-B5</strain>
    </source>
</reference>
<evidence type="ECO:0000313" key="7">
    <source>
        <dbReference type="Proteomes" id="UP001479436"/>
    </source>
</evidence>
<comment type="subcellular location">
    <subcellularLocation>
        <location evidence="1">Membrane</location>
    </subcellularLocation>
    <subcellularLocation>
        <location evidence="5">Mitochondrion inner membrane</location>
        <topology evidence="5">Multi-pass membrane protein</topology>
    </subcellularLocation>
</comment>
<protein>
    <recommendedName>
        <fullName evidence="5">SURF1-like protein</fullName>
    </recommendedName>
</protein>
<dbReference type="PROSITE" id="PS50895">
    <property type="entry name" value="SURF1"/>
    <property type="match status" value="1"/>
</dbReference>
<dbReference type="Proteomes" id="UP001479436">
    <property type="component" value="Unassembled WGS sequence"/>
</dbReference>
<sequence length="294" mass="33664">MFLNTIGRRVLLNAKRPFLPGNPFLSNFGGVPTGFKLPQSSNYVTAVSSRKTNPYKTGFMVMLPITCFFLGTWQVQRLRWKVDLIDEMEARLSKEAVPLPKKMREETLNRLEYCQVLVYGHYLHEQEMLVGPRTRGDGVPGYFVVTPFVRENGQKILVKRGWISKDMKESRSRPESEVKGEVVIRGWVRKSERPNAFTPDNHPERGEWYVADVEKMSELAGTEPIMVELLDDAPAHQQASLIDKGIPVGRQPTVDLRNNHMQYIITWYSLGVATSAMLFTLLRKPPKAKIRRFA</sequence>
<keyword evidence="2 5" id="KW-0812">Transmembrane</keyword>
<evidence type="ECO:0000256" key="5">
    <source>
        <dbReference type="RuleBase" id="RU363076"/>
    </source>
</evidence>
<dbReference type="CDD" id="cd06662">
    <property type="entry name" value="SURF1"/>
    <property type="match status" value="1"/>
</dbReference>
<comment type="similarity">
    <text evidence="5">Belongs to the SURF1 family.</text>
</comment>
<keyword evidence="4 5" id="KW-0472">Membrane</keyword>
<keyword evidence="5" id="KW-0496">Mitochondrion</keyword>
<keyword evidence="3 5" id="KW-1133">Transmembrane helix</keyword>
<evidence type="ECO:0000256" key="2">
    <source>
        <dbReference type="ARBA" id="ARBA00022692"/>
    </source>
</evidence>
<dbReference type="InterPro" id="IPR002994">
    <property type="entry name" value="Surf1/Shy1"/>
</dbReference>
<evidence type="ECO:0000256" key="3">
    <source>
        <dbReference type="ARBA" id="ARBA00022989"/>
    </source>
</evidence>
<comment type="function">
    <text evidence="5">Probably involved in the biogenesis of the COX complex.</text>
</comment>
<keyword evidence="5" id="KW-0999">Mitochondrion inner membrane</keyword>
<comment type="caution">
    <text evidence="5">Lacks conserved residue(s) required for the propagation of feature annotation.</text>
</comment>
<dbReference type="Pfam" id="PF02104">
    <property type="entry name" value="SURF1"/>
    <property type="match status" value="1"/>
</dbReference>
<name>A0ABR2VW96_9FUNG</name>
<gene>
    <name evidence="6" type="primary">SHY1</name>
    <name evidence="6" type="ORF">K7432_010023</name>
</gene>
<comment type="caution">
    <text evidence="6">The sequence shown here is derived from an EMBL/GenBank/DDBJ whole genome shotgun (WGS) entry which is preliminary data.</text>
</comment>
<dbReference type="InterPro" id="IPR045214">
    <property type="entry name" value="Surf1/Surf4"/>
</dbReference>
<organism evidence="6 7">
    <name type="scientific">Basidiobolus ranarum</name>
    <dbReference type="NCBI Taxonomy" id="34480"/>
    <lineage>
        <taxon>Eukaryota</taxon>
        <taxon>Fungi</taxon>
        <taxon>Fungi incertae sedis</taxon>
        <taxon>Zoopagomycota</taxon>
        <taxon>Entomophthoromycotina</taxon>
        <taxon>Basidiobolomycetes</taxon>
        <taxon>Basidiobolales</taxon>
        <taxon>Basidiobolaceae</taxon>
        <taxon>Basidiobolus</taxon>
    </lineage>
</organism>
<evidence type="ECO:0000256" key="4">
    <source>
        <dbReference type="ARBA" id="ARBA00023136"/>
    </source>
</evidence>
<dbReference type="PANTHER" id="PTHR23427">
    <property type="entry name" value="SURFEIT LOCUS PROTEIN"/>
    <property type="match status" value="1"/>
</dbReference>
<feature type="transmembrane region" description="Helical" evidence="5">
    <location>
        <begin position="261"/>
        <end position="282"/>
    </location>
</feature>
<evidence type="ECO:0000313" key="6">
    <source>
        <dbReference type="EMBL" id="KAK9707717.1"/>
    </source>
</evidence>
<accession>A0ABR2VW96</accession>